<organism evidence="1 2">
    <name type="scientific">Eragrostis curvula</name>
    <name type="common">weeping love grass</name>
    <dbReference type="NCBI Taxonomy" id="38414"/>
    <lineage>
        <taxon>Eukaryota</taxon>
        <taxon>Viridiplantae</taxon>
        <taxon>Streptophyta</taxon>
        <taxon>Embryophyta</taxon>
        <taxon>Tracheophyta</taxon>
        <taxon>Spermatophyta</taxon>
        <taxon>Magnoliopsida</taxon>
        <taxon>Liliopsida</taxon>
        <taxon>Poales</taxon>
        <taxon>Poaceae</taxon>
        <taxon>PACMAD clade</taxon>
        <taxon>Chloridoideae</taxon>
        <taxon>Eragrostideae</taxon>
        <taxon>Eragrostidinae</taxon>
        <taxon>Eragrostis</taxon>
    </lineage>
</organism>
<feature type="non-terminal residue" evidence="1">
    <location>
        <position position="1"/>
    </location>
</feature>
<gene>
    <name evidence="1" type="ORF">EJB05_15764</name>
</gene>
<reference evidence="1 2" key="1">
    <citation type="journal article" date="2019" name="Sci. Rep.">
        <title>A high-quality genome of Eragrostis curvula grass provides insights into Poaceae evolution and supports new strategies to enhance forage quality.</title>
        <authorList>
            <person name="Carballo J."/>
            <person name="Santos B.A.C.M."/>
            <person name="Zappacosta D."/>
            <person name="Garbus I."/>
            <person name="Selva J.P."/>
            <person name="Gallo C.A."/>
            <person name="Diaz A."/>
            <person name="Albertini E."/>
            <person name="Caccamo M."/>
            <person name="Echenique V."/>
        </authorList>
    </citation>
    <scope>NUCLEOTIDE SEQUENCE [LARGE SCALE GENOMIC DNA]</scope>
    <source>
        <strain evidence="2">cv. Victoria</strain>
        <tissue evidence="1">Leaf</tissue>
    </source>
</reference>
<comment type="caution">
    <text evidence="1">The sequence shown here is derived from an EMBL/GenBank/DDBJ whole genome shotgun (WGS) entry which is preliminary data.</text>
</comment>
<dbReference type="EMBL" id="RWGY01000009">
    <property type="protein sequence ID" value="TVU33948.1"/>
    <property type="molecule type" value="Genomic_DNA"/>
</dbReference>
<dbReference type="Proteomes" id="UP000324897">
    <property type="component" value="Unassembled WGS sequence"/>
</dbReference>
<accession>A0A5J9VE43</accession>
<evidence type="ECO:0000313" key="2">
    <source>
        <dbReference type="Proteomes" id="UP000324897"/>
    </source>
</evidence>
<protein>
    <submittedName>
        <fullName evidence="1">Uncharacterized protein</fullName>
    </submittedName>
</protein>
<proteinExistence type="predicted"/>
<dbReference type="Gramene" id="TVU33948">
    <property type="protein sequence ID" value="TVU33948"/>
    <property type="gene ID" value="EJB05_15764"/>
</dbReference>
<keyword evidence="2" id="KW-1185">Reference proteome</keyword>
<evidence type="ECO:0000313" key="1">
    <source>
        <dbReference type="EMBL" id="TVU33948.1"/>
    </source>
</evidence>
<dbReference type="AlphaFoldDB" id="A0A5J9VE43"/>
<dbReference type="OrthoDB" id="696347at2759"/>
<sequence length="510" mass="53788">MSRFLQRAAVAASRALGRPSDPRPFSGLFLASASPSGVGHLGLLARARPDLDAALLTPEALLLDATHVLFAAALNDRPHTGRMTRRFADDAVSENSGARLLLTLIDAEDGRFGDMLHNLARLAAGSHGPTGSARICAAGICEALGRVDERDRWLAGVAEAECACPREDISFHLALVTATVGGAPAAVAGAQGQVAAAAFRLIDQFVADGGMSAFQIVLTGLLKSAVARRCKKDPAVKQRDNDDGILLRAVADAVSRYYGRGVPKKSGGPFFVVQSFQALLSAVVLRALPLCGERVHAALRVVGRELARAVEGRDPTATTDLRLLLAFLAARNGYVDEALDTYAAAARDDARDPRPRYLAHQLCALIQRPEEADKWRASYDGLAAAGSSPLDGELELATLTDELVVAVALGGGFIVSDEDARFPAVMRKILSAAGSRVDAALVSALRDKEMPLVEKMEARAARACLHAGVWSALKEFKSKIDGAATATKRPSLLTVLNSGRCDEVCAMSAN</sequence>
<name>A0A5J9VE43_9POAL</name>